<dbReference type="Proteomes" id="UP001201163">
    <property type="component" value="Unassembled WGS sequence"/>
</dbReference>
<gene>
    <name evidence="3" type="ORF">EDB92DRAFT_1791204</name>
</gene>
<proteinExistence type="inferred from homology"/>
<reference evidence="3" key="1">
    <citation type="submission" date="2022-01" db="EMBL/GenBank/DDBJ databases">
        <title>Comparative genomics reveals a dynamic genome evolution in the ectomycorrhizal milk-cap (Lactarius) mushrooms.</title>
        <authorList>
            <consortium name="DOE Joint Genome Institute"/>
            <person name="Lebreton A."/>
            <person name="Tang N."/>
            <person name="Kuo A."/>
            <person name="LaButti K."/>
            <person name="Drula E."/>
            <person name="Barry K."/>
            <person name="Clum A."/>
            <person name="Lipzen A."/>
            <person name="Mousain D."/>
            <person name="Ng V."/>
            <person name="Wang R."/>
            <person name="Wang X."/>
            <person name="Dai Y."/>
            <person name="Henrissat B."/>
            <person name="Grigoriev I.V."/>
            <person name="Guerin-Laguette A."/>
            <person name="Yu F."/>
            <person name="Martin F.M."/>
        </authorList>
    </citation>
    <scope>NUCLEOTIDE SEQUENCE</scope>
    <source>
        <strain evidence="3">QP</strain>
    </source>
</reference>
<dbReference type="Gene3D" id="3.50.50.60">
    <property type="entry name" value="FAD/NAD(P)-binding domain"/>
    <property type="match status" value="2"/>
</dbReference>
<dbReference type="GO" id="GO:0007264">
    <property type="term" value="P:small GTPase-mediated signal transduction"/>
    <property type="evidence" value="ECO:0007669"/>
    <property type="project" value="InterPro"/>
</dbReference>
<evidence type="ECO:0000256" key="1">
    <source>
        <dbReference type="ARBA" id="ARBA00005593"/>
    </source>
</evidence>
<dbReference type="SUPFAM" id="SSF51905">
    <property type="entry name" value="FAD/NAD(P)-binding domain"/>
    <property type="match status" value="1"/>
</dbReference>
<dbReference type="EMBL" id="JAKELL010000004">
    <property type="protein sequence ID" value="KAH8999555.1"/>
    <property type="molecule type" value="Genomic_DNA"/>
</dbReference>
<name>A0AAD4QHD0_9AGAM</name>
<dbReference type="GO" id="GO:0005829">
    <property type="term" value="C:cytosol"/>
    <property type="evidence" value="ECO:0007669"/>
    <property type="project" value="TreeGrafter"/>
</dbReference>
<accession>A0AAD4QHD0</accession>
<feature type="compositionally biased region" description="Polar residues" evidence="2">
    <location>
        <begin position="372"/>
        <end position="382"/>
    </location>
</feature>
<dbReference type="PRINTS" id="PR00891">
    <property type="entry name" value="RABGDIREP"/>
</dbReference>
<feature type="compositionally biased region" description="Acidic residues" evidence="2">
    <location>
        <begin position="353"/>
        <end position="369"/>
    </location>
</feature>
<dbReference type="AlphaFoldDB" id="A0AAD4QHD0"/>
<dbReference type="GO" id="GO:0005092">
    <property type="term" value="F:GDP-dissociation inhibitor activity"/>
    <property type="evidence" value="ECO:0007669"/>
    <property type="project" value="InterPro"/>
</dbReference>
<evidence type="ECO:0000256" key="2">
    <source>
        <dbReference type="SAM" id="MobiDB-lite"/>
    </source>
</evidence>
<organism evidence="3 4">
    <name type="scientific">Lactarius akahatsu</name>
    <dbReference type="NCBI Taxonomy" id="416441"/>
    <lineage>
        <taxon>Eukaryota</taxon>
        <taxon>Fungi</taxon>
        <taxon>Dikarya</taxon>
        <taxon>Basidiomycota</taxon>
        <taxon>Agaricomycotina</taxon>
        <taxon>Agaricomycetes</taxon>
        <taxon>Russulales</taxon>
        <taxon>Russulaceae</taxon>
        <taxon>Lactarius</taxon>
    </lineage>
</organism>
<dbReference type="GO" id="GO:0016192">
    <property type="term" value="P:vesicle-mediated transport"/>
    <property type="evidence" value="ECO:0007669"/>
    <property type="project" value="TreeGrafter"/>
</dbReference>
<dbReference type="GO" id="GO:0005968">
    <property type="term" value="C:Rab-protein geranylgeranyltransferase complex"/>
    <property type="evidence" value="ECO:0007669"/>
    <property type="project" value="TreeGrafter"/>
</dbReference>
<dbReference type="InterPro" id="IPR018203">
    <property type="entry name" value="GDP_dissociation_inhibitor"/>
</dbReference>
<dbReference type="PANTHER" id="PTHR11787:SF4">
    <property type="entry name" value="CHM, RAB ESCORT PROTEIN 1"/>
    <property type="match status" value="1"/>
</dbReference>
<evidence type="ECO:0000313" key="4">
    <source>
        <dbReference type="Proteomes" id="UP001201163"/>
    </source>
</evidence>
<protein>
    <submittedName>
        <fullName evidence="3">FAD/NAD-P-binding domain-containing protein</fullName>
    </submittedName>
</protein>
<evidence type="ECO:0000313" key="3">
    <source>
        <dbReference type="EMBL" id="KAH8999555.1"/>
    </source>
</evidence>
<dbReference type="GO" id="GO:0005634">
    <property type="term" value="C:nucleus"/>
    <property type="evidence" value="ECO:0007669"/>
    <property type="project" value="TreeGrafter"/>
</dbReference>
<comment type="similarity">
    <text evidence="1">Belongs to the Rab GDI family.</text>
</comment>
<dbReference type="Pfam" id="PF00996">
    <property type="entry name" value="GDI"/>
    <property type="match status" value="1"/>
</dbReference>
<keyword evidence="4" id="KW-1185">Reference proteome</keyword>
<comment type="caution">
    <text evidence="3">The sequence shown here is derived from an EMBL/GenBank/DDBJ whole genome shotgun (WGS) entry which is preliminary data.</text>
</comment>
<feature type="region of interest" description="Disordered" evidence="2">
    <location>
        <begin position="346"/>
        <end position="390"/>
    </location>
</feature>
<sequence>MTDLEGNFDVIILGTGLVESIAAAALSKAGVKVAHLDQNPYYGGDEASLTLDELARWADVRSESSENSGKSSSYLTAQRSKFTSISRSGVIPDHSRHYSISLSPTLIPSVGPLISSLIASGVSRYGGYRLLERVGIYSSNSGLQNVPGSKEDVFKSTLSLIEKRRLMRFLVFASGDFEVSKELQGHEQTAFPEFLASQFSLTQEMVNAIVYALAFCSSTTDATLPAMTRLRSYLRSSGRYGASPFLVGHYGGLGEIAQGFCRVSAVNGGVYILDKKAEKITAPLPASGEKFVVELDDFPEPLTADVLIAAPDQLPTGLCPPAQTASLSIIARCTVVIDKPIPFPPLLSSGEGPSEDEAESAPAAEEGDDTGGLTSNSTTQPEASVEAPPIDTSVIVFPPGSVKGGSSTRVAQAFTTGAGTLSAPQGKWKCLFRYVVYLSSPVADGEDPEQLLKPYLDTILSLTDVSEPLFKVVYTQHVSPSSALIPTSTQSSILVSPALPPHLAEISDSASSVAERLFFGVVDTLKAKNPEAWTTETPNGESSSGDRFVELKVPMWPLMEGPGEEEE</sequence>
<dbReference type="PANTHER" id="PTHR11787">
    <property type="entry name" value="RAB GDP-DISSOCIATION INHIBITOR"/>
    <property type="match status" value="1"/>
</dbReference>
<dbReference type="InterPro" id="IPR036188">
    <property type="entry name" value="FAD/NAD-bd_sf"/>
</dbReference>
<dbReference type="Gene3D" id="3.30.519.10">
    <property type="entry name" value="Guanine Nucleotide Dissociation Inhibitor, domain 2"/>
    <property type="match status" value="1"/>
</dbReference>